<evidence type="ECO:0000256" key="1">
    <source>
        <dbReference type="ARBA" id="ARBA00010457"/>
    </source>
</evidence>
<evidence type="ECO:0000259" key="4">
    <source>
        <dbReference type="Pfam" id="PF00080"/>
    </source>
</evidence>
<feature type="signal peptide" evidence="3">
    <location>
        <begin position="1"/>
        <end position="20"/>
    </location>
</feature>
<dbReference type="InterPro" id="IPR024134">
    <property type="entry name" value="SOD_Cu/Zn_/chaperone"/>
</dbReference>
<dbReference type="PROSITE" id="PS51257">
    <property type="entry name" value="PROKAR_LIPOPROTEIN"/>
    <property type="match status" value="1"/>
</dbReference>
<proteinExistence type="inferred from homology"/>
<dbReference type="Pfam" id="PF00080">
    <property type="entry name" value="Sod_Cu"/>
    <property type="match status" value="1"/>
</dbReference>
<feature type="chain" id="PRO_5046915100" description="Superoxide dismutase [Cu-Zn]" evidence="3">
    <location>
        <begin position="21"/>
        <end position="206"/>
    </location>
</feature>
<comment type="cofactor">
    <cofactor evidence="2">
        <name>Zn(2+)</name>
        <dbReference type="ChEBI" id="CHEBI:29105"/>
    </cofactor>
    <text evidence="2">Binds 1 zinc ion per subunit.</text>
</comment>
<keyword evidence="2" id="KW-0479">Metal-binding</keyword>
<dbReference type="InterPro" id="IPR036423">
    <property type="entry name" value="SOD-like_Cu/Zn_dom_sf"/>
</dbReference>
<comment type="cofactor">
    <cofactor evidence="2">
        <name>Cu cation</name>
        <dbReference type="ChEBI" id="CHEBI:23378"/>
    </cofactor>
    <text evidence="2">Binds 1 copper ion per subunit.</text>
</comment>
<organism evidence="5 6">
    <name type="scientific">Spongiibacter thalassae</name>
    <dbReference type="NCBI Taxonomy" id="2721624"/>
    <lineage>
        <taxon>Bacteria</taxon>
        <taxon>Pseudomonadati</taxon>
        <taxon>Pseudomonadota</taxon>
        <taxon>Gammaproteobacteria</taxon>
        <taxon>Cellvibrionales</taxon>
        <taxon>Spongiibacteraceae</taxon>
        <taxon>Spongiibacter</taxon>
    </lineage>
</organism>
<keyword evidence="2" id="KW-0560">Oxidoreductase</keyword>
<sequence>MLRATLLVSTALICAAGITACERSAPRQPAALKDQNAGPQPGAQGSDKFSLIEAATAEIAATSDRQVKGTARFAPDTGQNQIKIELSLSGLTPGLHGLHIHTHPDCGDNGRAAGPHFNPHGEEHGAPNSERQHVGDLGNIEADAEGKVNTVITSRKLAFSGPNNVLHHTVVIHANEDDLHSQPSGNAGDRIACGIIRPAQDILANQ</sequence>
<gene>
    <name evidence="5" type="ORF">HCU74_02710</name>
</gene>
<dbReference type="PANTHER" id="PTHR10003">
    <property type="entry name" value="SUPEROXIDE DISMUTASE CU-ZN -RELATED"/>
    <property type="match status" value="1"/>
</dbReference>
<keyword evidence="3" id="KW-0732">Signal</keyword>
<dbReference type="PRINTS" id="PR00068">
    <property type="entry name" value="CUZNDISMTASE"/>
</dbReference>
<dbReference type="EC" id="1.15.1.1" evidence="2"/>
<dbReference type="PROSITE" id="PS00332">
    <property type="entry name" value="SOD_CU_ZN_2"/>
    <property type="match status" value="1"/>
</dbReference>
<keyword evidence="2" id="KW-0186">Copper</keyword>
<protein>
    <recommendedName>
        <fullName evidence="2">Superoxide dismutase [Cu-Zn]</fullName>
        <ecNumber evidence="2">1.15.1.1</ecNumber>
    </recommendedName>
</protein>
<name>A0ABX1GAY8_9GAMM</name>
<keyword evidence="2" id="KW-0862">Zinc</keyword>
<dbReference type="Gene3D" id="2.60.40.200">
    <property type="entry name" value="Superoxide dismutase, copper/zinc binding domain"/>
    <property type="match status" value="1"/>
</dbReference>
<feature type="domain" description="Superoxide dismutase copper/zinc binding" evidence="4">
    <location>
        <begin position="67"/>
        <end position="196"/>
    </location>
</feature>
<dbReference type="EMBL" id="JAAWWK010000001">
    <property type="protein sequence ID" value="NKI16324.1"/>
    <property type="molecule type" value="Genomic_DNA"/>
</dbReference>
<evidence type="ECO:0000256" key="2">
    <source>
        <dbReference type="RuleBase" id="RU000393"/>
    </source>
</evidence>
<dbReference type="RefSeq" id="WP_168448849.1">
    <property type="nucleotide sequence ID" value="NZ_JAAWWK010000001.1"/>
</dbReference>
<reference evidence="5 6" key="1">
    <citation type="submission" date="2020-04" db="EMBL/GenBank/DDBJ databases">
        <authorList>
            <person name="Yoon J."/>
        </authorList>
    </citation>
    <scope>NUCLEOTIDE SEQUENCE [LARGE SCALE GENOMIC DNA]</scope>
    <source>
        <strain evidence="5 6">KMU-166</strain>
    </source>
</reference>
<comment type="catalytic activity">
    <reaction evidence="2">
        <text>2 superoxide + 2 H(+) = H2O2 + O2</text>
        <dbReference type="Rhea" id="RHEA:20696"/>
        <dbReference type="ChEBI" id="CHEBI:15378"/>
        <dbReference type="ChEBI" id="CHEBI:15379"/>
        <dbReference type="ChEBI" id="CHEBI:16240"/>
        <dbReference type="ChEBI" id="CHEBI:18421"/>
        <dbReference type="EC" id="1.15.1.1"/>
    </reaction>
</comment>
<comment type="similarity">
    <text evidence="1 2">Belongs to the Cu-Zn superoxide dismutase family.</text>
</comment>
<evidence type="ECO:0000313" key="6">
    <source>
        <dbReference type="Proteomes" id="UP000765845"/>
    </source>
</evidence>
<dbReference type="CDD" id="cd00305">
    <property type="entry name" value="Cu-Zn_Superoxide_Dismutase"/>
    <property type="match status" value="1"/>
</dbReference>
<dbReference type="InterPro" id="IPR001424">
    <property type="entry name" value="SOD_Cu_Zn_dom"/>
</dbReference>
<comment type="function">
    <text evidence="2">Destroys radicals which are normally produced within the cells and which are toxic to biological systems.</text>
</comment>
<keyword evidence="6" id="KW-1185">Reference proteome</keyword>
<accession>A0ABX1GAY8</accession>
<dbReference type="InterPro" id="IPR018152">
    <property type="entry name" value="SOD_Cu/Zn_BS"/>
</dbReference>
<dbReference type="Proteomes" id="UP000765845">
    <property type="component" value="Unassembled WGS sequence"/>
</dbReference>
<evidence type="ECO:0000313" key="5">
    <source>
        <dbReference type="EMBL" id="NKI16324.1"/>
    </source>
</evidence>
<evidence type="ECO:0000256" key="3">
    <source>
        <dbReference type="SAM" id="SignalP"/>
    </source>
</evidence>
<dbReference type="SUPFAM" id="SSF49329">
    <property type="entry name" value="Cu,Zn superoxide dismutase-like"/>
    <property type="match status" value="1"/>
</dbReference>
<comment type="caution">
    <text evidence="5">The sequence shown here is derived from an EMBL/GenBank/DDBJ whole genome shotgun (WGS) entry which is preliminary data.</text>
</comment>